<proteinExistence type="predicted"/>
<dbReference type="EMBL" id="WNKS01000025">
    <property type="protein sequence ID" value="MTV32991.1"/>
    <property type="molecule type" value="Genomic_DNA"/>
</dbReference>
<dbReference type="Proteomes" id="UP000439113">
    <property type="component" value="Unassembled WGS sequence"/>
</dbReference>
<protein>
    <submittedName>
        <fullName evidence="2">Uncharacterized protein</fullName>
    </submittedName>
</protein>
<evidence type="ECO:0000313" key="3">
    <source>
        <dbReference type="Proteomes" id="UP000439113"/>
    </source>
</evidence>
<evidence type="ECO:0000256" key="1">
    <source>
        <dbReference type="SAM" id="MobiDB-lite"/>
    </source>
</evidence>
<sequence length="298" mass="32203">MIDEELIDKLERGVPRVSGMEQEWDDIAEADSIMRQAAARLRALTQPGMGNPTEPSARASAYAIDFPRPASAQSQPDSRADRYLRDAQARQRGENLDGSPRRECVATAPGGKTDDWDFRSKTVIEQVSPGRFEAKAQEETKNVFACLHCGGFGTVHGRHCPRCTGSDTIANLERKAQPTKGGDDTAKSKQQPGTPPGASASVTVGAPDKPDEGLSYGSSAYRWWRSHGHVRTAENSPAQPALLADLAGLASYDAGLLSDYGGGNVEWWQDYMRAELGCAHDFYEAQLSAIIARHGGKS</sequence>
<dbReference type="OrthoDB" id="8482250at2"/>
<dbReference type="AlphaFoldDB" id="A0A6N8DV06"/>
<accession>A0A6N8DV06</accession>
<feature type="compositionally biased region" description="Basic and acidic residues" evidence="1">
    <location>
        <begin position="174"/>
        <end position="187"/>
    </location>
</feature>
<reference evidence="2 3" key="1">
    <citation type="submission" date="2019-11" db="EMBL/GenBank/DDBJ databases">
        <title>Whole-genome sequence of a Rhodoblastus acidophilus DSM 142.</title>
        <authorList>
            <person name="Kyndt J.A."/>
            <person name="Meyer T.E."/>
        </authorList>
    </citation>
    <scope>NUCLEOTIDE SEQUENCE [LARGE SCALE GENOMIC DNA]</scope>
    <source>
        <strain evidence="2 3">DSM 142</strain>
    </source>
</reference>
<dbReference type="RefSeq" id="WP_155447672.1">
    <property type="nucleotide sequence ID" value="NZ_JAOQNR010000024.1"/>
</dbReference>
<feature type="region of interest" description="Disordered" evidence="1">
    <location>
        <begin position="90"/>
        <end position="116"/>
    </location>
</feature>
<feature type="compositionally biased region" description="Basic and acidic residues" evidence="1">
    <location>
        <begin position="90"/>
        <end position="104"/>
    </location>
</feature>
<gene>
    <name evidence="2" type="ORF">GJ654_18585</name>
</gene>
<name>A0A6N8DV06_RHOAC</name>
<organism evidence="2 3">
    <name type="scientific">Rhodoblastus acidophilus</name>
    <name type="common">Rhodopseudomonas acidophila</name>
    <dbReference type="NCBI Taxonomy" id="1074"/>
    <lineage>
        <taxon>Bacteria</taxon>
        <taxon>Pseudomonadati</taxon>
        <taxon>Pseudomonadota</taxon>
        <taxon>Alphaproteobacteria</taxon>
        <taxon>Hyphomicrobiales</taxon>
        <taxon>Rhodoblastaceae</taxon>
        <taxon>Rhodoblastus</taxon>
    </lineage>
</organism>
<comment type="caution">
    <text evidence="2">The sequence shown here is derived from an EMBL/GenBank/DDBJ whole genome shotgun (WGS) entry which is preliminary data.</text>
</comment>
<evidence type="ECO:0000313" key="2">
    <source>
        <dbReference type="EMBL" id="MTV32991.1"/>
    </source>
</evidence>
<feature type="region of interest" description="Disordered" evidence="1">
    <location>
        <begin position="174"/>
        <end position="211"/>
    </location>
</feature>